<name>A0ABP0UYG7_9BRYO</name>
<feature type="region of interest" description="Disordered" evidence="1">
    <location>
        <begin position="36"/>
        <end position="66"/>
    </location>
</feature>
<sequence>MDSPTGHRCRATQFRIAASDIVGRFRTPHARGVWKVSPEGGFRRSQERQNSLEASNQASIEGCDAGSTSWAPSPCVVGRAQTIGDERRGCIASGRWIGWHCDGGGALRLVSISKSRKS</sequence>
<evidence type="ECO:0000313" key="2">
    <source>
        <dbReference type="EMBL" id="CAK9233722.1"/>
    </source>
</evidence>
<dbReference type="Proteomes" id="UP001497512">
    <property type="component" value="Chromosome 8"/>
</dbReference>
<accession>A0ABP0UYG7</accession>
<keyword evidence="3" id="KW-1185">Reference proteome</keyword>
<gene>
    <name evidence="2" type="ORF">CSSPTR1EN2_LOCUS21635</name>
</gene>
<proteinExistence type="predicted"/>
<feature type="compositionally biased region" description="Polar residues" evidence="1">
    <location>
        <begin position="48"/>
        <end position="59"/>
    </location>
</feature>
<organism evidence="2 3">
    <name type="scientific">Sphagnum troendelagicum</name>
    <dbReference type="NCBI Taxonomy" id="128251"/>
    <lineage>
        <taxon>Eukaryota</taxon>
        <taxon>Viridiplantae</taxon>
        <taxon>Streptophyta</taxon>
        <taxon>Embryophyta</taxon>
        <taxon>Bryophyta</taxon>
        <taxon>Sphagnophytina</taxon>
        <taxon>Sphagnopsida</taxon>
        <taxon>Sphagnales</taxon>
        <taxon>Sphagnaceae</taxon>
        <taxon>Sphagnum</taxon>
    </lineage>
</organism>
<dbReference type="EMBL" id="OZ019900">
    <property type="protein sequence ID" value="CAK9233722.1"/>
    <property type="molecule type" value="Genomic_DNA"/>
</dbReference>
<reference evidence="2" key="1">
    <citation type="submission" date="2024-02" db="EMBL/GenBank/DDBJ databases">
        <authorList>
            <consortium name="ELIXIR-Norway"/>
            <consortium name="Elixir Norway"/>
        </authorList>
    </citation>
    <scope>NUCLEOTIDE SEQUENCE</scope>
</reference>
<protein>
    <submittedName>
        <fullName evidence="2">Uncharacterized protein</fullName>
    </submittedName>
</protein>
<evidence type="ECO:0000313" key="3">
    <source>
        <dbReference type="Proteomes" id="UP001497512"/>
    </source>
</evidence>
<evidence type="ECO:0000256" key="1">
    <source>
        <dbReference type="SAM" id="MobiDB-lite"/>
    </source>
</evidence>